<dbReference type="Proteomes" id="UP001221898">
    <property type="component" value="Unassembled WGS sequence"/>
</dbReference>
<dbReference type="EMBL" id="JAINUG010000202">
    <property type="protein sequence ID" value="KAJ8388019.1"/>
    <property type="molecule type" value="Genomic_DNA"/>
</dbReference>
<comment type="caution">
    <text evidence="2">The sequence shown here is derived from an EMBL/GenBank/DDBJ whole genome shotgun (WGS) entry which is preliminary data.</text>
</comment>
<protein>
    <submittedName>
        <fullName evidence="2">Uncharacterized protein</fullName>
    </submittedName>
</protein>
<name>A0AAD7W9P1_9TELE</name>
<keyword evidence="3" id="KW-1185">Reference proteome</keyword>
<gene>
    <name evidence="2" type="ORF">AAFF_G00148100</name>
</gene>
<evidence type="ECO:0000256" key="1">
    <source>
        <dbReference type="SAM" id="MobiDB-lite"/>
    </source>
</evidence>
<evidence type="ECO:0000313" key="2">
    <source>
        <dbReference type="EMBL" id="KAJ8388019.1"/>
    </source>
</evidence>
<reference evidence="2" key="1">
    <citation type="journal article" date="2023" name="Science">
        <title>Genome structures resolve the early diversification of teleost fishes.</title>
        <authorList>
            <person name="Parey E."/>
            <person name="Louis A."/>
            <person name="Montfort J."/>
            <person name="Bouchez O."/>
            <person name="Roques C."/>
            <person name="Iampietro C."/>
            <person name="Lluch J."/>
            <person name="Castinel A."/>
            <person name="Donnadieu C."/>
            <person name="Desvignes T."/>
            <person name="Floi Bucao C."/>
            <person name="Jouanno E."/>
            <person name="Wen M."/>
            <person name="Mejri S."/>
            <person name="Dirks R."/>
            <person name="Jansen H."/>
            <person name="Henkel C."/>
            <person name="Chen W.J."/>
            <person name="Zahm M."/>
            <person name="Cabau C."/>
            <person name="Klopp C."/>
            <person name="Thompson A.W."/>
            <person name="Robinson-Rechavi M."/>
            <person name="Braasch I."/>
            <person name="Lecointre G."/>
            <person name="Bobe J."/>
            <person name="Postlethwait J.H."/>
            <person name="Berthelot C."/>
            <person name="Roest Crollius H."/>
            <person name="Guiguen Y."/>
        </authorList>
    </citation>
    <scope>NUCLEOTIDE SEQUENCE</scope>
    <source>
        <strain evidence="2">NC1722</strain>
    </source>
</reference>
<organism evidence="2 3">
    <name type="scientific">Aldrovandia affinis</name>
    <dbReference type="NCBI Taxonomy" id="143900"/>
    <lineage>
        <taxon>Eukaryota</taxon>
        <taxon>Metazoa</taxon>
        <taxon>Chordata</taxon>
        <taxon>Craniata</taxon>
        <taxon>Vertebrata</taxon>
        <taxon>Euteleostomi</taxon>
        <taxon>Actinopterygii</taxon>
        <taxon>Neopterygii</taxon>
        <taxon>Teleostei</taxon>
        <taxon>Notacanthiformes</taxon>
        <taxon>Halosauridae</taxon>
        <taxon>Aldrovandia</taxon>
    </lineage>
</organism>
<feature type="compositionally biased region" description="Low complexity" evidence="1">
    <location>
        <begin position="29"/>
        <end position="41"/>
    </location>
</feature>
<feature type="region of interest" description="Disordered" evidence="1">
    <location>
        <begin position="1"/>
        <end position="41"/>
    </location>
</feature>
<dbReference type="AlphaFoldDB" id="A0AAD7W9P1"/>
<accession>A0AAD7W9P1</accession>
<proteinExistence type="predicted"/>
<sequence>MEGLLNMEMSLLRMTKKEQGKSHLQPGDSSSSPSSSSSSSSFSSALFQVSIQQQLYSKLPKLQQQGSMARGGAGGFIYTIVSQRLGRDPQLGRMRFY</sequence>
<evidence type="ECO:0000313" key="3">
    <source>
        <dbReference type="Proteomes" id="UP001221898"/>
    </source>
</evidence>